<reference evidence="2" key="1">
    <citation type="journal article" date="2019" name="Int. J. Syst. Evol. Microbiol.">
        <title>The Global Catalogue of Microorganisms (GCM) 10K type strain sequencing project: providing services to taxonomists for standard genome sequencing and annotation.</title>
        <authorList>
            <consortium name="The Broad Institute Genomics Platform"/>
            <consortium name="The Broad Institute Genome Sequencing Center for Infectious Disease"/>
            <person name="Wu L."/>
            <person name="Ma J."/>
        </authorList>
    </citation>
    <scope>NUCLEOTIDE SEQUENCE [LARGE SCALE GENOMIC DNA]</scope>
    <source>
        <strain evidence="2">JCM 16898</strain>
    </source>
</reference>
<sequence length="55" mass="5787">MTRNQATAGGCTAYRDSGIAETIADRPVMADGGCRGNPEVIMPYRTPSDGSELPE</sequence>
<protein>
    <submittedName>
        <fullName evidence="1">Uncharacterized protein</fullName>
    </submittedName>
</protein>
<evidence type="ECO:0000313" key="2">
    <source>
        <dbReference type="Proteomes" id="UP001500689"/>
    </source>
</evidence>
<evidence type="ECO:0000313" key="1">
    <source>
        <dbReference type="EMBL" id="GAA3528570.1"/>
    </source>
</evidence>
<organism evidence="1 2">
    <name type="scientific">Amycolatopsis ultiminotia</name>
    <dbReference type="NCBI Taxonomy" id="543629"/>
    <lineage>
        <taxon>Bacteria</taxon>
        <taxon>Bacillati</taxon>
        <taxon>Actinomycetota</taxon>
        <taxon>Actinomycetes</taxon>
        <taxon>Pseudonocardiales</taxon>
        <taxon>Pseudonocardiaceae</taxon>
        <taxon>Amycolatopsis</taxon>
    </lineage>
</organism>
<dbReference type="EMBL" id="BAAAZN010000001">
    <property type="protein sequence ID" value="GAA3528570.1"/>
    <property type="molecule type" value="Genomic_DNA"/>
</dbReference>
<name>A0ABP6V453_9PSEU</name>
<proteinExistence type="predicted"/>
<accession>A0ABP6V453</accession>
<comment type="caution">
    <text evidence="1">The sequence shown here is derived from an EMBL/GenBank/DDBJ whole genome shotgun (WGS) entry which is preliminary data.</text>
</comment>
<keyword evidence="2" id="KW-1185">Reference proteome</keyword>
<dbReference type="Proteomes" id="UP001500689">
    <property type="component" value="Unassembled WGS sequence"/>
</dbReference>
<gene>
    <name evidence="1" type="ORF">GCM10022222_09500</name>
</gene>